<accession>A0A433D6P7</accession>
<evidence type="ECO:0000256" key="1">
    <source>
        <dbReference type="SAM" id="MobiDB-lite"/>
    </source>
</evidence>
<gene>
    <name evidence="2" type="ORF">BC936DRAFT_146828</name>
</gene>
<sequence>MTSQKGVRLANALRHQPVASIVDCQQEQHPIHTNPLHIVKPTLVPPTSLNWHDVADEHQSDAAAVDARDYASGNGYEEAGAQGTDDDTAEESGDSEDNYRTSAEDV</sequence>
<feature type="region of interest" description="Disordered" evidence="1">
    <location>
        <begin position="56"/>
        <end position="106"/>
    </location>
</feature>
<feature type="compositionally biased region" description="Acidic residues" evidence="1">
    <location>
        <begin position="84"/>
        <end position="96"/>
    </location>
</feature>
<name>A0A433D6P7_9FUNG</name>
<feature type="compositionally biased region" description="Basic and acidic residues" evidence="1">
    <location>
        <begin position="97"/>
        <end position="106"/>
    </location>
</feature>
<protein>
    <submittedName>
        <fullName evidence="2">Uncharacterized protein</fullName>
    </submittedName>
</protein>
<dbReference type="AlphaFoldDB" id="A0A433D6P7"/>
<evidence type="ECO:0000313" key="3">
    <source>
        <dbReference type="Proteomes" id="UP000268093"/>
    </source>
</evidence>
<evidence type="ECO:0000313" key="2">
    <source>
        <dbReference type="EMBL" id="RUP46538.1"/>
    </source>
</evidence>
<dbReference type="EMBL" id="RBNI01005690">
    <property type="protein sequence ID" value="RUP46538.1"/>
    <property type="molecule type" value="Genomic_DNA"/>
</dbReference>
<proteinExistence type="predicted"/>
<reference evidence="2 3" key="1">
    <citation type="journal article" date="2018" name="New Phytol.">
        <title>Phylogenomics of Endogonaceae and evolution of mycorrhizas within Mucoromycota.</title>
        <authorList>
            <person name="Chang Y."/>
            <person name="Desiro A."/>
            <person name="Na H."/>
            <person name="Sandor L."/>
            <person name="Lipzen A."/>
            <person name="Clum A."/>
            <person name="Barry K."/>
            <person name="Grigoriev I.V."/>
            <person name="Martin F.M."/>
            <person name="Stajich J.E."/>
            <person name="Smith M.E."/>
            <person name="Bonito G."/>
            <person name="Spatafora J.W."/>
        </authorList>
    </citation>
    <scope>NUCLEOTIDE SEQUENCE [LARGE SCALE GENOMIC DNA]</scope>
    <source>
        <strain evidence="2 3">GMNB39</strain>
    </source>
</reference>
<keyword evidence="3" id="KW-1185">Reference proteome</keyword>
<comment type="caution">
    <text evidence="2">The sequence shown here is derived from an EMBL/GenBank/DDBJ whole genome shotgun (WGS) entry which is preliminary data.</text>
</comment>
<dbReference type="Proteomes" id="UP000268093">
    <property type="component" value="Unassembled WGS sequence"/>
</dbReference>
<organism evidence="2 3">
    <name type="scientific">Jimgerdemannia flammicorona</name>
    <dbReference type="NCBI Taxonomy" id="994334"/>
    <lineage>
        <taxon>Eukaryota</taxon>
        <taxon>Fungi</taxon>
        <taxon>Fungi incertae sedis</taxon>
        <taxon>Mucoromycota</taxon>
        <taxon>Mucoromycotina</taxon>
        <taxon>Endogonomycetes</taxon>
        <taxon>Endogonales</taxon>
        <taxon>Endogonaceae</taxon>
        <taxon>Jimgerdemannia</taxon>
    </lineage>
</organism>